<keyword evidence="5" id="KW-1003">Cell membrane</keyword>
<dbReference type="InterPro" id="IPR032807">
    <property type="entry name" value="GNVR"/>
</dbReference>
<evidence type="ECO:0000256" key="2">
    <source>
        <dbReference type="ARBA" id="ARBA00007316"/>
    </source>
</evidence>
<accession>A0A1G7FMX0</accession>
<dbReference type="EC" id="2.7.10.2" evidence="4"/>
<dbReference type="CDD" id="cd05387">
    <property type="entry name" value="BY-kinase"/>
    <property type="match status" value="1"/>
</dbReference>
<dbReference type="Gene3D" id="3.40.50.300">
    <property type="entry name" value="P-loop containing nucleotide triphosphate hydrolases"/>
    <property type="match status" value="1"/>
</dbReference>
<comment type="catalytic activity">
    <reaction evidence="15">
        <text>L-tyrosyl-[protein] + ATP = O-phospho-L-tyrosyl-[protein] + ADP + H(+)</text>
        <dbReference type="Rhea" id="RHEA:10596"/>
        <dbReference type="Rhea" id="RHEA-COMP:10136"/>
        <dbReference type="Rhea" id="RHEA-COMP:20101"/>
        <dbReference type="ChEBI" id="CHEBI:15378"/>
        <dbReference type="ChEBI" id="CHEBI:30616"/>
        <dbReference type="ChEBI" id="CHEBI:46858"/>
        <dbReference type="ChEBI" id="CHEBI:61978"/>
        <dbReference type="ChEBI" id="CHEBI:456216"/>
        <dbReference type="EC" id="2.7.10.2"/>
    </reaction>
</comment>
<evidence type="ECO:0000313" key="21">
    <source>
        <dbReference type="Proteomes" id="UP000199109"/>
    </source>
</evidence>
<comment type="subcellular location">
    <subcellularLocation>
        <location evidence="1">Cell inner membrane</location>
        <topology evidence="1">Multi-pass membrane protein</topology>
    </subcellularLocation>
</comment>
<keyword evidence="7" id="KW-0808">Transferase</keyword>
<dbReference type="GO" id="GO:0005886">
    <property type="term" value="C:plasma membrane"/>
    <property type="evidence" value="ECO:0007669"/>
    <property type="project" value="UniProtKB-SubCell"/>
</dbReference>
<evidence type="ECO:0000256" key="6">
    <source>
        <dbReference type="ARBA" id="ARBA00022519"/>
    </source>
</evidence>
<comment type="similarity">
    <text evidence="2">Belongs to the CpsD/CapB family.</text>
</comment>
<dbReference type="OrthoDB" id="9794577at2"/>
<keyword evidence="10" id="KW-0418">Kinase</keyword>
<evidence type="ECO:0000313" key="20">
    <source>
        <dbReference type="EMBL" id="SDE77148.1"/>
    </source>
</evidence>
<feature type="domain" description="Tyrosine-protein kinase G-rich" evidence="19">
    <location>
        <begin position="440"/>
        <end position="510"/>
    </location>
</feature>
<dbReference type="NCBIfam" id="TIGR01007">
    <property type="entry name" value="eps_fam"/>
    <property type="match status" value="1"/>
</dbReference>
<evidence type="ECO:0000256" key="10">
    <source>
        <dbReference type="ARBA" id="ARBA00022777"/>
    </source>
</evidence>
<keyword evidence="14" id="KW-0829">Tyrosine-protein kinase</keyword>
<organism evidence="20 21">
    <name type="scientific">Pricia antarctica</name>
    <dbReference type="NCBI Taxonomy" id="641691"/>
    <lineage>
        <taxon>Bacteria</taxon>
        <taxon>Pseudomonadati</taxon>
        <taxon>Bacteroidota</taxon>
        <taxon>Flavobacteriia</taxon>
        <taxon>Flavobacteriales</taxon>
        <taxon>Flavobacteriaceae</taxon>
        <taxon>Pricia</taxon>
    </lineage>
</organism>
<evidence type="ECO:0000256" key="15">
    <source>
        <dbReference type="ARBA" id="ARBA00051245"/>
    </source>
</evidence>
<gene>
    <name evidence="20" type="ORF">SAMN05421636_107194</name>
</gene>
<evidence type="ECO:0000256" key="8">
    <source>
        <dbReference type="ARBA" id="ARBA00022692"/>
    </source>
</evidence>
<name>A0A1G7FMX0_9FLAO</name>
<dbReference type="InterPro" id="IPR003856">
    <property type="entry name" value="LPS_length_determ_N"/>
</dbReference>
<keyword evidence="11" id="KW-0067">ATP-binding</keyword>
<evidence type="ECO:0000259" key="17">
    <source>
        <dbReference type="Pfam" id="PF02706"/>
    </source>
</evidence>
<keyword evidence="6" id="KW-0997">Cell inner membrane</keyword>
<evidence type="ECO:0000256" key="1">
    <source>
        <dbReference type="ARBA" id="ARBA00004429"/>
    </source>
</evidence>
<dbReference type="RefSeq" id="WP_091870538.1">
    <property type="nucleotide sequence ID" value="NZ_FNAO01000007.1"/>
</dbReference>
<dbReference type="Pfam" id="PF13614">
    <property type="entry name" value="AAA_31"/>
    <property type="match status" value="1"/>
</dbReference>
<dbReference type="EMBL" id="FNAO01000007">
    <property type="protein sequence ID" value="SDE77148.1"/>
    <property type="molecule type" value="Genomic_DNA"/>
</dbReference>
<evidence type="ECO:0000256" key="5">
    <source>
        <dbReference type="ARBA" id="ARBA00022475"/>
    </source>
</evidence>
<keyword evidence="21" id="KW-1185">Reference proteome</keyword>
<dbReference type="Proteomes" id="UP000199109">
    <property type="component" value="Unassembled WGS sequence"/>
</dbReference>
<dbReference type="AlphaFoldDB" id="A0A1G7FMX0"/>
<evidence type="ECO:0000259" key="19">
    <source>
        <dbReference type="Pfam" id="PF13807"/>
    </source>
</evidence>
<evidence type="ECO:0000256" key="4">
    <source>
        <dbReference type="ARBA" id="ARBA00011903"/>
    </source>
</evidence>
<feature type="domain" description="AAA" evidence="18">
    <location>
        <begin position="591"/>
        <end position="729"/>
    </location>
</feature>
<dbReference type="PANTHER" id="PTHR32309:SF13">
    <property type="entry name" value="FERRIC ENTEROBACTIN TRANSPORT PROTEIN FEPE"/>
    <property type="match status" value="1"/>
</dbReference>
<dbReference type="Pfam" id="PF13807">
    <property type="entry name" value="GNVR"/>
    <property type="match status" value="1"/>
</dbReference>
<evidence type="ECO:0000256" key="9">
    <source>
        <dbReference type="ARBA" id="ARBA00022741"/>
    </source>
</evidence>
<evidence type="ECO:0000256" key="11">
    <source>
        <dbReference type="ARBA" id="ARBA00022840"/>
    </source>
</evidence>
<dbReference type="InterPro" id="IPR027417">
    <property type="entry name" value="P-loop_NTPase"/>
</dbReference>
<evidence type="ECO:0000256" key="16">
    <source>
        <dbReference type="SAM" id="Phobius"/>
    </source>
</evidence>
<dbReference type="STRING" id="641691.SAMN05421636_107194"/>
<dbReference type="Pfam" id="PF02706">
    <property type="entry name" value="Wzz"/>
    <property type="match status" value="1"/>
</dbReference>
<evidence type="ECO:0000256" key="13">
    <source>
        <dbReference type="ARBA" id="ARBA00023136"/>
    </source>
</evidence>
<protein>
    <recommendedName>
        <fullName evidence="4">non-specific protein-tyrosine kinase</fullName>
        <ecNumber evidence="4">2.7.10.2</ecNumber>
    </recommendedName>
</protein>
<evidence type="ECO:0000256" key="3">
    <source>
        <dbReference type="ARBA" id="ARBA00008883"/>
    </source>
</evidence>
<dbReference type="InterPro" id="IPR025669">
    <property type="entry name" value="AAA_dom"/>
</dbReference>
<feature type="transmembrane region" description="Helical" evidence="16">
    <location>
        <begin position="27"/>
        <end position="45"/>
    </location>
</feature>
<evidence type="ECO:0000259" key="18">
    <source>
        <dbReference type="Pfam" id="PF13614"/>
    </source>
</evidence>
<proteinExistence type="inferred from homology"/>
<dbReference type="InterPro" id="IPR005702">
    <property type="entry name" value="Wzc-like_C"/>
</dbReference>
<dbReference type="InterPro" id="IPR050445">
    <property type="entry name" value="Bact_polysacc_biosynth/exp"/>
</dbReference>
<keyword evidence="8 16" id="KW-0812">Transmembrane</keyword>
<dbReference type="GO" id="GO:0004715">
    <property type="term" value="F:non-membrane spanning protein tyrosine kinase activity"/>
    <property type="evidence" value="ECO:0007669"/>
    <property type="project" value="UniProtKB-EC"/>
</dbReference>
<reference evidence="20 21" key="1">
    <citation type="submission" date="2016-10" db="EMBL/GenBank/DDBJ databases">
        <authorList>
            <person name="de Groot N.N."/>
        </authorList>
    </citation>
    <scope>NUCLEOTIDE SEQUENCE [LARGE SCALE GENOMIC DNA]</scope>
    <source>
        <strain evidence="20 21">DSM 23421</strain>
    </source>
</reference>
<sequence length="794" mass="88916">MSTTSQNKPEHTSVDLKEIISKYTSHWKWFVLCAILALAMAYIYIRYTIPEYAVQTQIQILEEKSSGSELDVFQDLSFLGGGKNKVEDELQIINSRSNYIEVVKQQKLNTKIMVQGNIIETELYKNPPVNVNFIAADSIVNKAKFQFFITISSSTTFGYTEEEDQPVKIFAFGKNIPTPIGDIIITPNVQVFENYKDKKLRIAVSPIEDVAQSYRTKVQVTNPGEFSNIVNLTLEDPIQEKARNILNSVISIYNKNAVQDKQEIADRTSNFINERIADISTDLSSVDQSAQDFKTEAGVSDIAAEANVNLNVGVANQQELANARNQLNMASSMQDLVANQDTYEVLPTNIGLSDPTIAGTTDRYNQLVQERQRLLKSSNEKNPVIVNLDQQIAGLKRSMQQSLNNSVNTLGMTVNSLSGQQARFNSKIYSSPAKERALRDITRQQQTTESLYLYLLQKREEAQISAASSSAKSKVIDPAFNVSKYPVAPKKSLIYLASLILGLLVPFSIIYANDLLDNKIHNMHSLEKLVSDIPVLGELPKLGKKDNKFIVKEDRSILAESLRIIRTNLDYIIKTKQLQKGKSNIVYVTSSVPGEGKTFLSTNLSMILASTNKKVLLIGADIRNPKLYTFFTASDVDRLAKPSRNKDAGLTEYLYDNTLEVRDIVNPMLIHHNTIDVIYSGRIPPNPAELLMSGRMKDLFENVTQIYDYVIVDTAPLMVVTDTLLISDYADQLIYVTRAGVTEARAVNFPIKLQEEGKIKGLSFVVNDVEASNLGYGGKYGYGYGKTQKKWWKF</sequence>
<evidence type="ECO:0000256" key="14">
    <source>
        <dbReference type="ARBA" id="ARBA00023137"/>
    </source>
</evidence>
<evidence type="ECO:0000256" key="7">
    <source>
        <dbReference type="ARBA" id="ARBA00022679"/>
    </source>
</evidence>
<dbReference type="PANTHER" id="PTHR32309">
    <property type="entry name" value="TYROSINE-PROTEIN KINASE"/>
    <property type="match status" value="1"/>
</dbReference>
<keyword evidence="9" id="KW-0547">Nucleotide-binding</keyword>
<evidence type="ECO:0000256" key="12">
    <source>
        <dbReference type="ARBA" id="ARBA00022989"/>
    </source>
</evidence>
<dbReference type="GO" id="GO:0005524">
    <property type="term" value="F:ATP binding"/>
    <property type="evidence" value="ECO:0007669"/>
    <property type="project" value="UniProtKB-KW"/>
</dbReference>
<comment type="similarity">
    <text evidence="3">Belongs to the etk/wzc family.</text>
</comment>
<keyword evidence="12 16" id="KW-1133">Transmembrane helix</keyword>
<feature type="domain" description="Polysaccharide chain length determinant N-terminal" evidence="17">
    <location>
        <begin position="13"/>
        <end position="105"/>
    </location>
</feature>
<dbReference type="SUPFAM" id="SSF52540">
    <property type="entry name" value="P-loop containing nucleoside triphosphate hydrolases"/>
    <property type="match status" value="1"/>
</dbReference>
<keyword evidence="13 16" id="KW-0472">Membrane</keyword>